<dbReference type="EMBL" id="BSXW01000137">
    <property type="protein sequence ID" value="GMF12980.1"/>
    <property type="molecule type" value="Genomic_DNA"/>
</dbReference>
<proteinExistence type="predicted"/>
<comment type="caution">
    <text evidence="1">The sequence shown here is derived from an EMBL/GenBank/DDBJ whole genome shotgun (WGS) entry which is preliminary data.</text>
</comment>
<dbReference type="AlphaFoldDB" id="A0A9W6WHE2"/>
<protein>
    <submittedName>
        <fullName evidence="1">Unnamed protein product</fullName>
    </submittedName>
</protein>
<evidence type="ECO:0000313" key="2">
    <source>
        <dbReference type="Proteomes" id="UP001165083"/>
    </source>
</evidence>
<gene>
    <name evidence="1" type="ORF">Plil01_000351300</name>
</gene>
<name>A0A9W6WHE2_9STRA</name>
<dbReference type="OrthoDB" id="120795at2759"/>
<dbReference type="Proteomes" id="UP001165083">
    <property type="component" value="Unassembled WGS sequence"/>
</dbReference>
<keyword evidence="2" id="KW-1185">Reference proteome</keyword>
<sequence>MTCRGMNKLGKRCGTKYNLDEDGYCGWHSPKAVKCRGIAKYSGERCKISVGLNQCGYCKYHKNQDTDPGSVDAPYVSQCPGIASSTHCRCRKDWEICPNGYCIYHQKQAPWRSKPASQASRQYMENLRSRLIVQEERRAARRGFS</sequence>
<accession>A0A9W6WHE2</accession>
<organism evidence="1 2">
    <name type="scientific">Phytophthora lilii</name>
    <dbReference type="NCBI Taxonomy" id="2077276"/>
    <lineage>
        <taxon>Eukaryota</taxon>
        <taxon>Sar</taxon>
        <taxon>Stramenopiles</taxon>
        <taxon>Oomycota</taxon>
        <taxon>Peronosporomycetes</taxon>
        <taxon>Peronosporales</taxon>
        <taxon>Peronosporaceae</taxon>
        <taxon>Phytophthora</taxon>
    </lineage>
</organism>
<evidence type="ECO:0000313" key="1">
    <source>
        <dbReference type="EMBL" id="GMF12980.1"/>
    </source>
</evidence>
<reference evidence="1" key="1">
    <citation type="submission" date="2023-04" db="EMBL/GenBank/DDBJ databases">
        <title>Phytophthora lilii NBRC 32176.</title>
        <authorList>
            <person name="Ichikawa N."/>
            <person name="Sato H."/>
            <person name="Tonouchi N."/>
        </authorList>
    </citation>
    <scope>NUCLEOTIDE SEQUENCE</scope>
    <source>
        <strain evidence="1">NBRC 32176</strain>
    </source>
</reference>